<dbReference type="AlphaFoldDB" id="A0A9D4VE90"/>
<feature type="compositionally biased region" description="Acidic residues" evidence="1">
    <location>
        <begin position="97"/>
        <end position="109"/>
    </location>
</feature>
<feature type="region of interest" description="Disordered" evidence="1">
    <location>
        <begin position="97"/>
        <end position="153"/>
    </location>
</feature>
<proteinExistence type="predicted"/>
<keyword evidence="3" id="KW-1185">Reference proteome</keyword>
<evidence type="ECO:0000256" key="1">
    <source>
        <dbReference type="SAM" id="MobiDB-lite"/>
    </source>
</evidence>
<feature type="region of interest" description="Disordered" evidence="1">
    <location>
        <begin position="174"/>
        <end position="214"/>
    </location>
</feature>
<organism evidence="2 3">
    <name type="scientific">Adiantum capillus-veneris</name>
    <name type="common">Maidenhair fern</name>
    <dbReference type="NCBI Taxonomy" id="13818"/>
    <lineage>
        <taxon>Eukaryota</taxon>
        <taxon>Viridiplantae</taxon>
        <taxon>Streptophyta</taxon>
        <taxon>Embryophyta</taxon>
        <taxon>Tracheophyta</taxon>
        <taxon>Polypodiopsida</taxon>
        <taxon>Polypodiidae</taxon>
        <taxon>Polypodiales</taxon>
        <taxon>Pteridineae</taxon>
        <taxon>Pteridaceae</taxon>
        <taxon>Vittarioideae</taxon>
        <taxon>Adiantum</taxon>
    </lineage>
</organism>
<feature type="compositionally biased region" description="Acidic residues" evidence="1">
    <location>
        <begin position="189"/>
        <end position="198"/>
    </location>
</feature>
<comment type="caution">
    <text evidence="2">The sequence shown here is derived from an EMBL/GenBank/DDBJ whole genome shotgun (WGS) entry which is preliminary data.</text>
</comment>
<accession>A0A9D4VE90</accession>
<feature type="compositionally biased region" description="Basic and acidic residues" evidence="1">
    <location>
        <begin position="174"/>
        <end position="185"/>
    </location>
</feature>
<reference evidence="2" key="1">
    <citation type="submission" date="2021-01" db="EMBL/GenBank/DDBJ databases">
        <title>Adiantum capillus-veneris genome.</title>
        <authorList>
            <person name="Fang Y."/>
            <person name="Liao Q."/>
        </authorList>
    </citation>
    <scope>NUCLEOTIDE SEQUENCE</scope>
    <source>
        <strain evidence="2">H3</strain>
        <tissue evidence="2">Leaf</tissue>
    </source>
</reference>
<protein>
    <submittedName>
        <fullName evidence="2">Uncharacterized protein</fullName>
    </submittedName>
</protein>
<evidence type="ECO:0000313" key="2">
    <source>
        <dbReference type="EMBL" id="KAI5084779.1"/>
    </source>
</evidence>
<name>A0A9D4VE90_ADICA</name>
<dbReference type="Proteomes" id="UP000886520">
    <property type="component" value="Chromosome 1"/>
</dbReference>
<sequence length="214" mass="24904">MDPARCTEMGSSQAHIMEDTQTSSSFRKRLLQLALHWRDAFLRLFIKNLQDDDQEEGKYIDLHDDDDDEVEEEEEEDALLLLRWKKFFLRLFTGTDREEDEGKGEEEENKDGGADTPAKAAAKKVSYNQDGTPWTPIPLAMYRPTPYKERPREELMQREIMKAKTRVAIDRARRKYDKKDMRERCSPIPEEDEEEDDDPKATEAAADVQKACLG</sequence>
<dbReference type="EMBL" id="JABFUD020000001">
    <property type="protein sequence ID" value="KAI5084779.1"/>
    <property type="molecule type" value="Genomic_DNA"/>
</dbReference>
<evidence type="ECO:0000313" key="3">
    <source>
        <dbReference type="Proteomes" id="UP000886520"/>
    </source>
</evidence>
<gene>
    <name evidence="2" type="ORF">GOP47_0000948</name>
</gene>